<name>L9WSD7_9EURY</name>
<proteinExistence type="predicted"/>
<feature type="compositionally biased region" description="Basic and acidic residues" evidence="1">
    <location>
        <begin position="56"/>
        <end position="66"/>
    </location>
</feature>
<keyword evidence="2" id="KW-0812">Transmembrane</keyword>
<keyword evidence="2" id="KW-0472">Membrane</keyword>
<dbReference type="STRING" id="1227498.C492_21160"/>
<keyword evidence="2" id="KW-1133">Transmembrane helix</keyword>
<dbReference type="InterPro" id="IPR055736">
    <property type="entry name" value="DUF7312"/>
</dbReference>
<feature type="domain" description="DUF7312" evidence="3">
    <location>
        <begin position="62"/>
        <end position="109"/>
    </location>
</feature>
<organism evidence="4 5">
    <name type="scientific">Natronococcus jeotgali DSM 18795</name>
    <dbReference type="NCBI Taxonomy" id="1227498"/>
    <lineage>
        <taxon>Archaea</taxon>
        <taxon>Methanobacteriati</taxon>
        <taxon>Methanobacteriota</taxon>
        <taxon>Stenosarchaea group</taxon>
        <taxon>Halobacteria</taxon>
        <taxon>Halobacteriales</taxon>
        <taxon>Natrialbaceae</taxon>
        <taxon>Natronococcus</taxon>
    </lineage>
</organism>
<dbReference type="Proteomes" id="UP000011531">
    <property type="component" value="Unassembled WGS sequence"/>
</dbReference>
<feature type="transmembrane region" description="Helical" evidence="2">
    <location>
        <begin position="92"/>
        <end position="110"/>
    </location>
</feature>
<dbReference type="AlphaFoldDB" id="L9WSD7"/>
<sequence>MAGDASGDRREGDDRTRDRPAEPTDERTTVRNVRGATDAGSASDGDRIPIDLSSDAARDGERRTHDESEDDPYGPEPSSTPIEPGDPALENVLFVVLGAAAMLLVLVRVVSLPF</sequence>
<dbReference type="RefSeq" id="WP_008427132.1">
    <property type="nucleotide sequence ID" value="NZ_AOIA01000163.1"/>
</dbReference>
<keyword evidence="5" id="KW-1185">Reference proteome</keyword>
<dbReference type="OrthoDB" id="177893at2157"/>
<evidence type="ECO:0000256" key="1">
    <source>
        <dbReference type="SAM" id="MobiDB-lite"/>
    </source>
</evidence>
<dbReference type="Pfam" id="PF23994">
    <property type="entry name" value="DUF7312"/>
    <property type="match status" value="1"/>
</dbReference>
<evidence type="ECO:0000313" key="4">
    <source>
        <dbReference type="EMBL" id="ELY51223.1"/>
    </source>
</evidence>
<comment type="caution">
    <text evidence="4">The sequence shown here is derived from an EMBL/GenBank/DDBJ whole genome shotgun (WGS) entry which is preliminary data.</text>
</comment>
<protein>
    <recommendedName>
        <fullName evidence="3">DUF7312 domain-containing protein</fullName>
    </recommendedName>
</protein>
<reference evidence="4 5" key="1">
    <citation type="journal article" date="2014" name="PLoS Genet.">
        <title>Phylogenetically driven sequencing of extremely halophilic archaea reveals strategies for static and dynamic osmo-response.</title>
        <authorList>
            <person name="Becker E.A."/>
            <person name="Seitzer P.M."/>
            <person name="Tritt A."/>
            <person name="Larsen D."/>
            <person name="Krusor M."/>
            <person name="Yao A.I."/>
            <person name="Wu D."/>
            <person name="Madern D."/>
            <person name="Eisen J.A."/>
            <person name="Darling A.E."/>
            <person name="Facciotti M.T."/>
        </authorList>
    </citation>
    <scope>NUCLEOTIDE SEQUENCE [LARGE SCALE GENOMIC DNA]</scope>
    <source>
        <strain evidence="4 5">DSM 18795</strain>
    </source>
</reference>
<evidence type="ECO:0000259" key="3">
    <source>
        <dbReference type="Pfam" id="PF23994"/>
    </source>
</evidence>
<evidence type="ECO:0000256" key="2">
    <source>
        <dbReference type="SAM" id="Phobius"/>
    </source>
</evidence>
<gene>
    <name evidence="4" type="ORF">C492_21160</name>
</gene>
<evidence type="ECO:0000313" key="5">
    <source>
        <dbReference type="Proteomes" id="UP000011531"/>
    </source>
</evidence>
<feature type="compositionally biased region" description="Basic and acidic residues" evidence="1">
    <location>
        <begin position="1"/>
        <end position="29"/>
    </location>
</feature>
<accession>L9WSD7</accession>
<dbReference type="EMBL" id="AOIA01000163">
    <property type="protein sequence ID" value="ELY51223.1"/>
    <property type="molecule type" value="Genomic_DNA"/>
</dbReference>
<feature type="region of interest" description="Disordered" evidence="1">
    <location>
        <begin position="1"/>
        <end position="86"/>
    </location>
</feature>